<evidence type="ECO:0000256" key="2">
    <source>
        <dbReference type="ARBA" id="ARBA00022737"/>
    </source>
</evidence>
<dbReference type="RefSeq" id="XP_030543699.1">
    <property type="nucleotide sequence ID" value="XM_030687839.1"/>
</dbReference>
<dbReference type="PROSITE" id="PS50294">
    <property type="entry name" value="WD_REPEATS_REGION"/>
    <property type="match status" value="3"/>
</dbReference>
<dbReference type="Pfam" id="PF00400">
    <property type="entry name" value="WD40"/>
    <property type="match status" value="4"/>
</dbReference>
<dbReference type="Proteomes" id="UP000827889">
    <property type="component" value="Chromosome 11"/>
</dbReference>
<dbReference type="SUPFAM" id="SSF50978">
    <property type="entry name" value="WD40 repeat-like"/>
    <property type="match status" value="1"/>
</dbReference>
<dbReference type="InterPro" id="IPR015943">
    <property type="entry name" value="WD40/YVTN_repeat-like_dom_sf"/>
</dbReference>
<protein>
    <submittedName>
        <fullName evidence="5 6">WD repeat-containing protein YMR102C</fullName>
    </submittedName>
</protein>
<dbReference type="OrthoDB" id="408728at2759"/>
<proteinExistence type="predicted"/>
<reference evidence="5" key="1">
    <citation type="submission" date="2025-04" db="UniProtKB">
        <authorList>
            <consortium name="RefSeq"/>
        </authorList>
    </citation>
    <scope>IDENTIFICATION</scope>
    <source>
        <tissue evidence="6">Leaf</tissue>
    </source>
</reference>
<dbReference type="InterPro" id="IPR040324">
    <property type="entry name" value="WDR44/Dgr2"/>
</dbReference>
<dbReference type="RefSeq" id="XP_048128418.1">
    <property type="nucleotide sequence ID" value="XM_048272461.1"/>
</dbReference>
<evidence type="ECO:0000256" key="1">
    <source>
        <dbReference type="ARBA" id="ARBA00022574"/>
    </source>
</evidence>
<evidence type="ECO:0000313" key="5">
    <source>
        <dbReference type="RefSeq" id="XP_030543699.1"/>
    </source>
</evidence>
<dbReference type="Gene3D" id="2.130.10.10">
    <property type="entry name" value="YVTN repeat-like/Quinoprotein amine dehydrogenase"/>
    <property type="match status" value="2"/>
</dbReference>
<keyword evidence="1 3" id="KW-0853">WD repeat</keyword>
<dbReference type="PANTHER" id="PTHR14221:SF31">
    <property type="entry name" value="TRANSDUCIN_WD40 REPEAT-LIKE SUPERFAMILY PROTEIN"/>
    <property type="match status" value="1"/>
</dbReference>
<feature type="repeat" description="WD" evidence="3">
    <location>
        <begin position="302"/>
        <end position="334"/>
    </location>
</feature>
<dbReference type="AlphaFoldDB" id="A0A8B8Q997"/>
<evidence type="ECO:0000256" key="3">
    <source>
        <dbReference type="PROSITE-ProRule" id="PRU00221"/>
    </source>
</evidence>
<dbReference type="InterPro" id="IPR001680">
    <property type="entry name" value="WD40_rpt"/>
</dbReference>
<sequence length="648" mass="73025">MLGHNEVENDQFFDSAEQFSLPEESDVAKDELELSPSGFRYGIWLNKPQSVKERRDTFLRGMGFAELNFPGVCSDESEIDVDRLSVCSGAVSSSFLSRTDSPEEDFVCSRNGLEIDGVYLVDEFDQQQENKSADVGADGFSHLSVTCKQTPLESKRRMNRWWKFLRNKRNNHHAMSVSEAFKPDPEVPRLRKLNTRHNKKRWTELSALYAGQEVQAHDGIIWTMKFSPDGEFLATGGSDGVVRVWQVTSADASHSYVDSCEDQNCSLGKNDLLLLEGKKSNHASVVMPDQIFWIGNTPLHEFHAHTSDVLELAWSSSNKLLSSSKDNTVRLWKVGCDQCLNVFRHSNYVTCIQFDPLNENYFMSGSIDGKARIWGISEGRVVDWADARDVITAICYQPDGKGIVVGCITGTCRFFEMSGNHLQQDAVIHVQGKKGTFGNKITSIQFSRENSRRVMISSEDCRLRILEGTEIISKYRGHPKSVNQMSASFTSSGNHMVSTGEDRVYLWNYNDFGVPPSKSMKSVRSCEYFSSKGVSVAMPWSGTHRGPKDQENHKSRCSFCVPDPKEPGRFSLGNCFSLDWSCMGSATWPEERLPLCECEVPVKEEYHEFGKRQGDHFPLSEAWGLVIVTGSYDGKLRVFHNYGLPVRL</sequence>
<dbReference type="PANTHER" id="PTHR14221">
    <property type="entry name" value="WD REPEAT DOMAIN 44"/>
    <property type="match status" value="1"/>
</dbReference>
<dbReference type="PRINTS" id="PR00320">
    <property type="entry name" value="GPROTEINBRPT"/>
</dbReference>
<organism evidence="4 5">
    <name type="scientific">Rhodamnia argentea</name>
    <dbReference type="NCBI Taxonomy" id="178133"/>
    <lineage>
        <taxon>Eukaryota</taxon>
        <taxon>Viridiplantae</taxon>
        <taxon>Streptophyta</taxon>
        <taxon>Embryophyta</taxon>
        <taxon>Tracheophyta</taxon>
        <taxon>Spermatophyta</taxon>
        <taxon>Magnoliopsida</taxon>
        <taxon>eudicotyledons</taxon>
        <taxon>Gunneridae</taxon>
        <taxon>Pentapetalae</taxon>
        <taxon>rosids</taxon>
        <taxon>malvids</taxon>
        <taxon>Myrtales</taxon>
        <taxon>Myrtaceae</taxon>
        <taxon>Myrtoideae</taxon>
        <taxon>Myrteae</taxon>
        <taxon>Australasian group</taxon>
        <taxon>Rhodamnia</taxon>
    </lineage>
</organism>
<keyword evidence="4" id="KW-1185">Reference proteome</keyword>
<evidence type="ECO:0000313" key="6">
    <source>
        <dbReference type="RefSeq" id="XP_048128418.1"/>
    </source>
</evidence>
<evidence type="ECO:0000313" key="4">
    <source>
        <dbReference type="Proteomes" id="UP000827889"/>
    </source>
</evidence>
<dbReference type="SMART" id="SM00320">
    <property type="entry name" value="WD40"/>
    <property type="match status" value="6"/>
</dbReference>
<dbReference type="InterPro" id="IPR036322">
    <property type="entry name" value="WD40_repeat_dom_sf"/>
</dbReference>
<dbReference type="PROSITE" id="PS50082">
    <property type="entry name" value="WD_REPEATS_2"/>
    <property type="match status" value="3"/>
</dbReference>
<gene>
    <name evidence="5 6" type="primary">LOC115750461</name>
</gene>
<feature type="repeat" description="WD" evidence="3">
    <location>
        <begin position="214"/>
        <end position="255"/>
    </location>
</feature>
<dbReference type="InterPro" id="IPR020472">
    <property type="entry name" value="WD40_PAC1"/>
</dbReference>
<dbReference type="KEGG" id="rarg:115750461"/>
<accession>A0A8B8Q997</accession>
<feature type="repeat" description="WD" evidence="3">
    <location>
        <begin position="342"/>
        <end position="384"/>
    </location>
</feature>
<dbReference type="GeneID" id="115750461"/>
<keyword evidence="2" id="KW-0677">Repeat</keyword>
<name>A0A8B8Q997_9MYRT</name>